<name>A0A2I2G6P8_9EURO</name>
<evidence type="ECO:0000256" key="1">
    <source>
        <dbReference type="ARBA" id="ARBA00022723"/>
    </source>
</evidence>
<dbReference type="SUPFAM" id="SSF57701">
    <property type="entry name" value="Zn2/Cys6 DNA-binding domain"/>
    <property type="match status" value="1"/>
</dbReference>
<dbReference type="InterPro" id="IPR007219">
    <property type="entry name" value="XnlR_reg_dom"/>
</dbReference>
<feature type="domain" description="Zn(2)-C6 fungal-type" evidence="7">
    <location>
        <begin position="30"/>
        <end position="61"/>
    </location>
</feature>
<evidence type="ECO:0000313" key="9">
    <source>
        <dbReference type="Proteomes" id="UP000234275"/>
    </source>
</evidence>
<feature type="compositionally biased region" description="Polar residues" evidence="6">
    <location>
        <begin position="115"/>
        <end position="136"/>
    </location>
</feature>
<accession>A0A2I2G6P8</accession>
<dbReference type="GO" id="GO:0003677">
    <property type="term" value="F:DNA binding"/>
    <property type="evidence" value="ECO:0007669"/>
    <property type="project" value="UniProtKB-KW"/>
</dbReference>
<evidence type="ECO:0000256" key="4">
    <source>
        <dbReference type="ARBA" id="ARBA00023163"/>
    </source>
</evidence>
<sequence>MAANQSNHLNRQEIDRVLGLKRKKQREQRACYPCRQRKVKCDSTQPCKTCRRREHPEICAYDVEESTSRSLAGEESFNPPSGMTTWASGPDVTQQSAVPSGSQMEGSFATPQPPSSQLRPPDQTASALQGNQSSDGPENEYIYSGDNSVVSIVRNRTHDASGSIAHEVGSVLGLQNTYSSYPFMDPKTPEERWKELLRIIPQRTEVLKFFHFYRLSAYPFNPILVDIERFEVDLCTYLNAYASGEFREGSQISDKWATDRSIGHISLLLATLAAGAHYSDLEHAQRTEICHDFARRSFQALRLANFLFRPTMDVIQTMLIVGNTLQNNGQSEAAWALLGTTVRLAQTLGLHTEKSTARLPGYIQLKARKLWFTVVWQDSLLCLCYDRPPVVSITGWTPDNTIFNRLDLSFTEIMHYMCRIALELTTSEDRDVQEVTRALDMLNSLDEVFQRAQPHLRRREDCRTLHQNLEHLALKMHLSLASSVLSRPALKRSHVREPLYEILRERAKISLVDASKAFLEFQALSIVPLRSWSMVHTVLSSTLLLCIWEETRNDAECRDLQQRVIEVFSAAGSVGSVGNAASQNGQWLSERHIRALITLRNAVGNALDQAREHGNPGENHLEALFPENQLFPVFPEGYGSLDQTGVSPISYLDSIMNVPLFDFSQENGFL</sequence>
<dbReference type="OrthoDB" id="1747771at2759"/>
<keyword evidence="9" id="KW-1185">Reference proteome</keyword>
<dbReference type="RefSeq" id="XP_024703845.1">
    <property type="nucleotide sequence ID" value="XM_024844462.1"/>
</dbReference>
<comment type="caution">
    <text evidence="8">The sequence shown here is derived from an EMBL/GenBank/DDBJ whole genome shotgun (WGS) entry which is preliminary data.</text>
</comment>
<proteinExistence type="predicted"/>
<evidence type="ECO:0000256" key="5">
    <source>
        <dbReference type="ARBA" id="ARBA00023242"/>
    </source>
</evidence>
<dbReference type="InterPro" id="IPR036864">
    <property type="entry name" value="Zn2-C6_fun-type_DNA-bd_sf"/>
</dbReference>
<keyword evidence="4" id="KW-0804">Transcription</keyword>
<keyword evidence="5" id="KW-0539">Nucleus</keyword>
<dbReference type="GO" id="GO:0006351">
    <property type="term" value="P:DNA-templated transcription"/>
    <property type="evidence" value="ECO:0007669"/>
    <property type="project" value="InterPro"/>
</dbReference>
<dbReference type="PANTHER" id="PTHR43374:SF1">
    <property type="entry name" value="FLAVIN PRENYLTRANSFERASE PAD1, MITOCHONDRIAL"/>
    <property type="match status" value="1"/>
</dbReference>
<gene>
    <name evidence="8" type="ORF">P170DRAFT_361270</name>
</gene>
<dbReference type="SMART" id="SM00906">
    <property type="entry name" value="Fungal_trans"/>
    <property type="match status" value="1"/>
</dbReference>
<dbReference type="CDD" id="cd12148">
    <property type="entry name" value="fungal_TF_MHR"/>
    <property type="match status" value="1"/>
</dbReference>
<feature type="region of interest" description="Disordered" evidence="6">
    <location>
        <begin position="1"/>
        <end position="28"/>
    </location>
</feature>
<dbReference type="GO" id="GO:0008270">
    <property type="term" value="F:zinc ion binding"/>
    <property type="evidence" value="ECO:0007669"/>
    <property type="project" value="InterPro"/>
</dbReference>
<dbReference type="CDD" id="cd00067">
    <property type="entry name" value="GAL4"/>
    <property type="match status" value="1"/>
</dbReference>
<evidence type="ECO:0000256" key="2">
    <source>
        <dbReference type="ARBA" id="ARBA00023015"/>
    </source>
</evidence>
<dbReference type="GO" id="GO:0000981">
    <property type="term" value="F:DNA-binding transcription factor activity, RNA polymerase II-specific"/>
    <property type="evidence" value="ECO:0007669"/>
    <property type="project" value="InterPro"/>
</dbReference>
<dbReference type="SMART" id="SM00066">
    <property type="entry name" value="GAL4"/>
    <property type="match status" value="1"/>
</dbReference>
<dbReference type="GO" id="GO:0016831">
    <property type="term" value="F:carboxy-lyase activity"/>
    <property type="evidence" value="ECO:0007669"/>
    <property type="project" value="TreeGrafter"/>
</dbReference>
<dbReference type="Gene3D" id="4.10.240.10">
    <property type="entry name" value="Zn(2)-C6 fungal-type DNA-binding domain"/>
    <property type="match status" value="1"/>
</dbReference>
<dbReference type="Proteomes" id="UP000234275">
    <property type="component" value="Unassembled WGS sequence"/>
</dbReference>
<dbReference type="STRING" id="1392250.A0A2I2G6P8"/>
<evidence type="ECO:0000313" key="8">
    <source>
        <dbReference type="EMBL" id="PLB48543.1"/>
    </source>
</evidence>
<dbReference type="Pfam" id="PF04082">
    <property type="entry name" value="Fungal_trans"/>
    <property type="match status" value="1"/>
</dbReference>
<dbReference type="EMBL" id="MSFO01000005">
    <property type="protein sequence ID" value="PLB48543.1"/>
    <property type="molecule type" value="Genomic_DNA"/>
</dbReference>
<evidence type="ECO:0000259" key="7">
    <source>
        <dbReference type="PROSITE" id="PS50048"/>
    </source>
</evidence>
<dbReference type="AlphaFoldDB" id="A0A2I2G6P8"/>
<dbReference type="Pfam" id="PF00172">
    <property type="entry name" value="Zn_clus"/>
    <property type="match status" value="1"/>
</dbReference>
<feature type="compositionally biased region" description="Polar residues" evidence="6">
    <location>
        <begin position="78"/>
        <end position="105"/>
    </location>
</feature>
<keyword evidence="3" id="KW-0238">DNA-binding</keyword>
<keyword evidence="1" id="KW-0479">Metal-binding</keyword>
<dbReference type="PROSITE" id="PS50048">
    <property type="entry name" value="ZN2_CY6_FUNGAL_2"/>
    <property type="match status" value="1"/>
</dbReference>
<organism evidence="8 9">
    <name type="scientific">Aspergillus steynii IBT 23096</name>
    <dbReference type="NCBI Taxonomy" id="1392250"/>
    <lineage>
        <taxon>Eukaryota</taxon>
        <taxon>Fungi</taxon>
        <taxon>Dikarya</taxon>
        <taxon>Ascomycota</taxon>
        <taxon>Pezizomycotina</taxon>
        <taxon>Eurotiomycetes</taxon>
        <taxon>Eurotiomycetidae</taxon>
        <taxon>Eurotiales</taxon>
        <taxon>Aspergillaceae</taxon>
        <taxon>Aspergillus</taxon>
        <taxon>Aspergillus subgen. Circumdati</taxon>
    </lineage>
</organism>
<dbReference type="GeneID" id="36552162"/>
<dbReference type="PROSITE" id="PS00463">
    <property type="entry name" value="ZN2_CY6_FUNGAL_1"/>
    <property type="match status" value="1"/>
</dbReference>
<dbReference type="PANTHER" id="PTHR43374">
    <property type="entry name" value="FLAVIN PRENYLTRANSFERASE"/>
    <property type="match status" value="1"/>
</dbReference>
<evidence type="ECO:0000256" key="6">
    <source>
        <dbReference type="SAM" id="MobiDB-lite"/>
    </source>
</evidence>
<dbReference type="InterPro" id="IPR001138">
    <property type="entry name" value="Zn2Cys6_DnaBD"/>
</dbReference>
<evidence type="ECO:0000256" key="3">
    <source>
        <dbReference type="ARBA" id="ARBA00023125"/>
    </source>
</evidence>
<keyword evidence="2" id="KW-0805">Transcription regulation</keyword>
<dbReference type="VEuPathDB" id="FungiDB:P170DRAFT_361270"/>
<feature type="region of interest" description="Disordered" evidence="6">
    <location>
        <begin position="65"/>
        <end position="141"/>
    </location>
</feature>
<dbReference type="InterPro" id="IPR004507">
    <property type="entry name" value="UbiX-like"/>
</dbReference>
<protein>
    <recommendedName>
        <fullName evidence="7">Zn(2)-C6 fungal-type domain-containing protein</fullName>
    </recommendedName>
</protein>
<dbReference type="GO" id="GO:0009893">
    <property type="term" value="P:positive regulation of metabolic process"/>
    <property type="evidence" value="ECO:0007669"/>
    <property type="project" value="UniProtKB-ARBA"/>
</dbReference>
<reference evidence="8 9" key="1">
    <citation type="submission" date="2016-12" db="EMBL/GenBank/DDBJ databases">
        <title>The genomes of Aspergillus section Nigri reveals drivers in fungal speciation.</title>
        <authorList>
            <consortium name="DOE Joint Genome Institute"/>
            <person name="Vesth T.C."/>
            <person name="Nybo J."/>
            <person name="Theobald S."/>
            <person name="Brandl J."/>
            <person name="Frisvad J.C."/>
            <person name="Nielsen K.F."/>
            <person name="Lyhne E.K."/>
            <person name="Kogle M.E."/>
            <person name="Kuo A."/>
            <person name="Riley R."/>
            <person name="Clum A."/>
            <person name="Nolan M."/>
            <person name="Lipzen A."/>
            <person name="Salamov A."/>
            <person name="Henrissat B."/>
            <person name="Wiebenga A."/>
            <person name="De Vries R.P."/>
            <person name="Grigoriev I.V."/>
            <person name="Mortensen U.H."/>
            <person name="Andersen M.R."/>
            <person name="Baker S.E."/>
        </authorList>
    </citation>
    <scope>NUCLEOTIDE SEQUENCE [LARGE SCALE GENOMIC DNA]</scope>
    <source>
        <strain evidence="8 9">IBT 23096</strain>
    </source>
</reference>